<dbReference type="PANTHER" id="PTHR43591">
    <property type="entry name" value="METHYLTRANSFERASE"/>
    <property type="match status" value="1"/>
</dbReference>
<comment type="caution">
    <text evidence="2">The sequence shown here is derived from an EMBL/GenBank/DDBJ whole genome shotgun (WGS) entry which is preliminary data.</text>
</comment>
<proteinExistence type="predicted"/>
<keyword evidence="3" id="KW-1185">Reference proteome</keyword>
<keyword evidence="2" id="KW-0808">Transferase</keyword>
<sequence>MKESYTHGHQTPVLNAHQQRTIDNSAAYLRPYLAPGMNLLDIGAGPGSITADFARLTGKVTATEIGEEELNLCKRHLLDKGLTVEQGISAKFSVENVHHLSFSDNIFDIAHAHQVIQHVSNPIQALTEMARVVRPGGYVAIRDADYESFFWFPASSKISRWRELYLQVARNNGGEPSAGRRLLSYARQAGLSGARFTTSTWTYTGEEAQQLACSWAERIEQTVLGQQIVETGLTSIQELQEVAQEWREWGSQPGALFVIPHGELLWQKP</sequence>
<dbReference type="CDD" id="cd02440">
    <property type="entry name" value="AdoMet_MTases"/>
    <property type="match status" value="1"/>
</dbReference>
<protein>
    <submittedName>
        <fullName evidence="2">Methyltransferase domain-containing protein</fullName>
    </submittedName>
</protein>
<organism evidence="2 3">
    <name type="scientific">Rothia endophytica</name>
    <dbReference type="NCBI Taxonomy" id="1324766"/>
    <lineage>
        <taxon>Bacteria</taxon>
        <taxon>Bacillati</taxon>
        <taxon>Actinomycetota</taxon>
        <taxon>Actinomycetes</taxon>
        <taxon>Micrococcales</taxon>
        <taxon>Micrococcaceae</taxon>
        <taxon>Rothia</taxon>
    </lineage>
</organism>
<evidence type="ECO:0000259" key="1">
    <source>
        <dbReference type="Pfam" id="PF08241"/>
    </source>
</evidence>
<dbReference type="Gene3D" id="3.40.50.150">
    <property type="entry name" value="Vaccinia Virus protein VP39"/>
    <property type="match status" value="1"/>
</dbReference>
<dbReference type="GO" id="GO:0032259">
    <property type="term" value="P:methylation"/>
    <property type="evidence" value="ECO:0007669"/>
    <property type="project" value="UniProtKB-KW"/>
</dbReference>
<keyword evidence="2" id="KW-0489">Methyltransferase</keyword>
<dbReference type="SUPFAM" id="SSF53335">
    <property type="entry name" value="S-adenosyl-L-methionine-dependent methyltransferases"/>
    <property type="match status" value="1"/>
</dbReference>
<dbReference type="EMBL" id="BAABKP010000005">
    <property type="protein sequence ID" value="GAA4799750.1"/>
    <property type="molecule type" value="Genomic_DNA"/>
</dbReference>
<dbReference type="RefSeq" id="WP_345447053.1">
    <property type="nucleotide sequence ID" value="NZ_BAABKP010000005.1"/>
</dbReference>
<accession>A0ABP9BV72</accession>
<dbReference type="InterPro" id="IPR013216">
    <property type="entry name" value="Methyltransf_11"/>
</dbReference>
<dbReference type="InterPro" id="IPR029063">
    <property type="entry name" value="SAM-dependent_MTases_sf"/>
</dbReference>
<dbReference type="Pfam" id="PF08241">
    <property type="entry name" value="Methyltransf_11"/>
    <property type="match status" value="1"/>
</dbReference>
<gene>
    <name evidence="2" type="ORF">GCM10023352_19620</name>
</gene>
<reference evidence="3" key="1">
    <citation type="journal article" date="2019" name="Int. J. Syst. Evol. Microbiol.">
        <title>The Global Catalogue of Microorganisms (GCM) 10K type strain sequencing project: providing services to taxonomists for standard genome sequencing and annotation.</title>
        <authorList>
            <consortium name="The Broad Institute Genomics Platform"/>
            <consortium name="The Broad Institute Genome Sequencing Center for Infectious Disease"/>
            <person name="Wu L."/>
            <person name="Ma J."/>
        </authorList>
    </citation>
    <scope>NUCLEOTIDE SEQUENCE [LARGE SCALE GENOMIC DNA]</scope>
    <source>
        <strain evidence="3">JCM 18541</strain>
    </source>
</reference>
<feature type="domain" description="Methyltransferase type 11" evidence="1">
    <location>
        <begin position="40"/>
        <end position="141"/>
    </location>
</feature>
<dbReference type="GO" id="GO:0008168">
    <property type="term" value="F:methyltransferase activity"/>
    <property type="evidence" value="ECO:0007669"/>
    <property type="project" value="UniProtKB-KW"/>
</dbReference>
<name>A0ABP9BV72_9MICC</name>
<evidence type="ECO:0000313" key="2">
    <source>
        <dbReference type="EMBL" id="GAA4799750.1"/>
    </source>
</evidence>
<evidence type="ECO:0000313" key="3">
    <source>
        <dbReference type="Proteomes" id="UP001500187"/>
    </source>
</evidence>
<dbReference type="PANTHER" id="PTHR43591:SF24">
    <property type="entry name" value="2-METHOXY-6-POLYPRENYL-1,4-BENZOQUINOL METHYLASE, MITOCHONDRIAL"/>
    <property type="match status" value="1"/>
</dbReference>
<dbReference type="Proteomes" id="UP001500187">
    <property type="component" value="Unassembled WGS sequence"/>
</dbReference>